<dbReference type="Gene3D" id="2.60.40.1640">
    <property type="entry name" value="Conserved domain protein"/>
    <property type="match status" value="1"/>
</dbReference>
<name>A0ABW4HVN0_9BACI</name>
<dbReference type="Pfam" id="PF18705">
    <property type="entry name" value="DUF5643"/>
    <property type="match status" value="1"/>
</dbReference>
<dbReference type="Pfam" id="PF13786">
    <property type="entry name" value="DUF4179"/>
    <property type="match status" value="1"/>
</dbReference>
<evidence type="ECO:0000259" key="3">
    <source>
        <dbReference type="Pfam" id="PF18705"/>
    </source>
</evidence>
<keyword evidence="1" id="KW-1133">Transmembrane helix</keyword>
<feature type="domain" description="DUF5643" evidence="3">
    <location>
        <begin position="221"/>
        <end position="334"/>
    </location>
</feature>
<dbReference type="RefSeq" id="WP_379598279.1">
    <property type="nucleotide sequence ID" value="NZ_JBHUDE010000135.1"/>
</dbReference>
<comment type="caution">
    <text evidence="4">The sequence shown here is derived from an EMBL/GenBank/DDBJ whole genome shotgun (WGS) entry which is preliminary data.</text>
</comment>
<keyword evidence="5" id="KW-1185">Reference proteome</keyword>
<keyword evidence="1" id="KW-0472">Membrane</keyword>
<organism evidence="4 5">
    <name type="scientific">Oceanobacillus luteolus</name>
    <dbReference type="NCBI Taxonomy" id="1274358"/>
    <lineage>
        <taxon>Bacteria</taxon>
        <taxon>Bacillati</taxon>
        <taxon>Bacillota</taxon>
        <taxon>Bacilli</taxon>
        <taxon>Bacillales</taxon>
        <taxon>Bacillaceae</taxon>
        <taxon>Oceanobacillus</taxon>
    </lineage>
</organism>
<evidence type="ECO:0000259" key="2">
    <source>
        <dbReference type="Pfam" id="PF13786"/>
    </source>
</evidence>
<dbReference type="InterPro" id="IPR025436">
    <property type="entry name" value="DUF4179"/>
</dbReference>
<evidence type="ECO:0000256" key="1">
    <source>
        <dbReference type="SAM" id="Phobius"/>
    </source>
</evidence>
<dbReference type="EMBL" id="JBHUDE010000135">
    <property type="protein sequence ID" value="MFD1608840.1"/>
    <property type="molecule type" value="Genomic_DNA"/>
</dbReference>
<dbReference type="InterPro" id="IPR040680">
    <property type="entry name" value="DUF5643"/>
</dbReference>
<evidence type="ECO:0000313" key="5">
    <source>
        <dbReference type="Proteomes" id="UP001597221"/>
    </source>
</evidence>
<reference evidence="5" key="1">
    <citation type="journal article" date="2019" name="Int. J. Syst. Evol. Microbiol.">
        <title>The Global Catalogue of Microorganisms (GCM) 10K type strain sequencing project: providing services to taxonomists for standard genome sequencing and annotation.</title>
        <authorList>
            <consortium name="The Broad Institute Genomics Platform"/>
            <consortium name="The Broad Institute Genome Sequencing Center for Infectious Disease"/>
            <person name="Wu L."/>
            <person name="Ma J."/>
        </authorList>
    </citation>
    <scope>NUCLEOTIDE SEQUENCE [LARGE SCALE GENOMIC DNA]</scope>
    <source>
        <strain evidence="5">CGMCC 1.12376</strain>
    </source>
</reference>
<proteinExistence type="predicted"/>
<accession>A0ABW4HVN0</accession>
<gene>
    <name evidence="4" type="ORF">ACFSBH_14535</name>
</gene>
<dbReference type="Gene3D" id="2.60.40.1630">
    <property type="entry name" value="bacillus anthracis domain"/>
    <property type="match status" value="1"/>
</dbReference>
<sequence length="362" mass="39607">MRKSHDPSDFPKDDVRSAIQAGIAQAEAQVVKKKDGSHNRKSKSRKRRVLYGLGSVAAIFVILLVFSSYSPALANSLSRIPFIGSVFGDSDLIGLRQAHEKGLTSEVGETQTINGISVTVDEILYDNNNITISYIIESEKDLGEFYFGAGADITINGELPMGGSSGYYGEDIQSSTTRTAIQGMDVSEEMPDEFELGLILHGEKGETWYFSTPIKQITDIKKIPVQHTQHVDGIDLTVTELTLSETGIGISFESSEAAKDFELSRAGDIEFVVVDQNGNEITNHSGGVSGHRIEDRLVFTSRKRHDPVDSTVTELTITPYLRLATDGGGVELGEDGKVRELEFKGDLLKPVEFESFKVEIPQ</sequence>
<dbReference type="Proteomes" id="UP001597221">
    <property type="component" value="Unassembled WGS sequence"/>
</dbReference>
<feature type="transmembrane region" description="Helical" evidence="1">
    <location>
        <begin position="49"/>
        <end position="69"/>
    </location>
</feature>
<evidence type="ECO:0000313" key="4">
    <source>
        <dbReference type="EMBL" id="MFD1608840.1"/>
    </source>
</evidence>
<feature type="domain" description="DUF4179" evidence="2">
    <location>
        <begin position="45"/>
        <end position="138"/>
    </location>
</feature>
<protein>
    <submittedName>
        <fullName evidence="4">DUF4179 domain-containing protein</fullName>
    </submittedName>
</protein>
<keyword evidence="1" id="KW-0812">Transmembrane</keyword>